<reference evidence="3 5" key="3">
    <citation type="submission" date="2020-11" db="EMBL/GenBank/DDBJ databases">
        <title>Closed and high quality bacterial genomes of the OMM12 community.</title>
        <authorList>
            <person name="Marbouty M."/>
            <person name="Lamy-Besnier Q."/>
            <person name="Debarbieux L."/>
            <person name="Koszul R."/>
        </authorList>
    </citation>
    <scope>NUCLEOTIDE SEQUENCE [LARGE SCALE GENOMIC DNA]</scope>
    <source>
        <strain evidence="3 5">KB18</strain>
    </source>
</reference>
<dbReference type="Proteomes" id="UP000596035">
    <property type="component" value="Chromosome"/>
</dbReference>
<organism evidence="3 5">
    <name type="scientific">Acutalibacter muris</name>
    <dbReference type="NCBI Taxonomy" id="1796620"/>
    <lineage>
        <taxon>Bacteria</taxon>
        <taxon>Bacillati</taxon>
        <taxon>Bacillota</taxon>
        <taxon>Clostridia</taxon>
        <taxon>Eubacteriales</taxon>
        <taxon>Acutalibacteraceae</taxon>
        <taxon>Acutalibacter</taxon>
    </lineage>
</organism>
<feature type="region of interest" description="Disordered" evidence="1">
    <location>
        <begin position="171"/>
        <end position="194"/>
    </location>
</feature>
<accession>A0A1Z2XTI4</accession>
<dbReference type="AlphaFoldDB" id="A0A1Z2XTI4"/>
<evidence type="ECO:0000313" key="5">
    <source>
        <dbReference type="Proteomes" id="UP000596035"/>
    </source>
</evidence>
<reference evidence="4" key="2">
    <citation type="submission" date="2017-05" db="EMBL/GenBank/DDBJ databases">
        <title>Improved OligoMM genomes.</title>
        <authorList>
            <person name="Garzetti D."/>
        </authorList>
    </citation>
    <scope>NUCLEOTIDE SEQUENCE [LARGE SCALE GENOMIC DNA]</scope>
    <source>
        <strain evidence="4">KB18</strain>
    </source>
</reference>
<reference evidence="2" key="1">
    <citation type="journal article" date="2017" name="Genome Announc.">
        <title>High-Quality Whole-Genome Sequences of the Oligo-Mouse-Microbiota Bacterial Community.</title>
        <authorList>
            <person name="Garzetti D."/>
            <person name="Brugiroux S."/>
            <person name="Bunk B."/>
            <person name="Pukall R."/>
            <person name="McCoy K.D."/>
            <person name="Macpherson A.J."/>
            <person name="Stecher B."/>
        </authorList>
    </citation>
    <scope>NUCLEOTIDE SEQUENCE</scope>
    <source>
        <strain evidence="2">KB18</strain>
    </source>
</reference>
<name>A0A1Z2XTI4_9FIRM</name>
<dbReference type="EMBL" id="CP065321">
    <property type="protein sequence ID" value="QQR31044.1"/>
    <property type="molecule type" value="Genomic_DNA"/>
</dbReference>
<dbReference type="RefSeq" id="WP_066539253.1">
    <property type="nucleotide sequence ID" value="NZ_CP021422.1"/>
</dbReference>
<gene>
    <name evidence="2" type="ORF">ADH66_14620</name>
    <name evidence="3" type="ORF">I5Q82_05000</name>
</gene>
<sequence>MGYNHAISSDDPQAVEKLTAKLEACQKRQEFMKSVNSFYRKNGTAHGCPGVSEETAERMDEAVRTGYSWVTAPFPSYELSNNNAEIRRLKQRIEQLSASQELGYVGWKFDGGEAVANTDNNRLQLLFDEKPTEEQRTALKRSGFHWSPSEQAWQRQLNDNAIYAASRLDLVRPESGESPTQLQPKAKPSKEQER</sequence>
<dbReference type="KEGG" id="amur:ADH66_14620"/>
<evidence type="ECO:0000256" key="1">
    <source>
        <dbReference type="SAM" id="MobiDB-lite"/>
    </source>
</evidence>
<protein>
    <submittedName>
        <fullName evidence="3">Uncharacterized protein</fullName>
    </submittedName>
</protein>
<proteinExistence type="predicted"/>
<evidence type="ECO:0000313" key="4">
    <source>
        <dbReference type="Proteomes" id="UP000196710"/>
    </source>
</evidence>
<dbReference type="EMBL" id="CP021422">
    <property type="protein sequence ID" value="ASB41777.1"/>
    <property type="molecule type" value="Genomic_DNA"/>
</dbReference>
<keyword evidence="4" id="KW-1185">Reference proteome</keyword>
<evidence type="ECO:0000313" key="2">
    <source>
        <dbReference type="EMBL" id="ASB41777.1"/>
    </source>
</evidence>
<dbReference type="Proteomes" id="UP000196710">
    <property type="component" value="Chromosome"/>
</dbReference>
<evidence type="ECO:0000313" key="3">
    <source>
        <dbReference type="EMBL" id="QQR31044.1"/>
    </source>
</evidence>